<dbReference type="PANTHER" id="PTHR43155">
    <property type="entry name" value="CYCLIC DI-GMP PHOSPHODIESTERASE PA4108-RELATED"/>
    <property type="match status" value="1"/>
</dbReference>
<dbReference type="CDD" id="cd00077">
    <property type="entry name" value="HDc"/>
    <property type="match status" value="1"/>
</dbReference>
<organism evidence="2">
    <name type="scientific">Ammonifex degensii</name>
    <dbReference type="NCBI Taxonomy" id="42838"/>
    <lineage>
        <taxon>Bacteria</taxon>
        <taxon>Bacillati</taxon>
        <taxon>Bacillota</taxon>
        <taxon>Clostridia</taxon>
        <taxon>Thermoanaerobacterales</taxon>
        <taxon>Thermoanaerobacteraceae</taxon>
        <taxon>Ammonifex</taxon>
    </lineage>
</organism>
<proteinExistence type="predicted"/>
<reference evidence="2" key="1">
    <citation type="journal article" date="2020" name="mSystems">
        <title>Genome- and Community-Level Interaction Insights into Carbon Utilization and Element Cycling Functions of Hydrothermarchaeota in Hydrothermal Sediment.</title>
        <authorList>
            <person name="Zhou Z."/>
            <person name="Liu Y."/>
            <person name="Xu W."/>
            <person name="Pan J."/>
            <person name="Luo Z.H."/>
            <person name="Li M."/>
        </authorList>
    </citation>
    <scope>NUCLEOTIDE SEQUENCE [LARGE SCALE GENOMIC DNA]</scope>
    <source>
        <strain evidence="2">SpSt-301</strain>
    </source>
</reference>
<dbReference type="InterPro" id="IPR037522">
    <property type="entry name" value="HD_GYP_dom"/>
</dbReference>
<name>A0A7C1F360_9THEO</name>
<comment type="caution">
    <text evidence="2">The sequence shown here is derived from an EMBL/GenBank/DDBJ whole genome shotgun (WGS) entry which is preliminary data.</text>
</comment>
<dbReference type="PROSITE" id="PS51832">
    <property type="entry name" value="HD_GYP"/>
    <property type="match status" value="1"/>
</dbReference>
<gene>
    <name evidence="2" type="ORF">ENQ35_00515</name>
</gene>
<evidence type="ECO:0000259" key="1">
    <source>
        <dbReference type="PROSITE" id="PS51832"/>
    </source>
</evidence>
<dbReference type="InterPro" id="IPR003607">
    <property type="entry name" value="HD/PDEase_dom"/>
</dbReference>
<dbReference type="SUPFAM" id="SSF109604">
    <property type="entry name" value="HD-domain/PDEase-like"/>
    <property type="match status" value="1"/>
</dbReference>
<dbReference type="InterPro" id="IPR006675">
    <property type="entry name" value="HDIG_dom"/>
</dbReference>
<feature type="domain" description="HD-GYP" evidence="1">
    <location>
        <begin position="195"/>
        <end position="386"/>
    </location>
</feature>
<sequence length="386" mass="43511">MLAHIRRSLKTGVKEVAQCEFPVRDGRREYEARFVPVAENEVMAIVRDVSEQERLQSQLAEKEHFLASIFDSIQDGISVLDLDYNIVRVNKAIEQWYTHSVPLVGKKCYTAYHGRDKPCDAWVCPTRQALTTGGLAYAVVPLTGPEGEVRGWFDLYVFPWLGISTGEVRGVIEYVRDATRRLQAERELQASLERYERLVLDTVHAFGELIELRDPYTAGHQRRVAALATAIAEELNFAPEEVRGIQVAGLLHDIGKISVPIEILNKPARLTPLEMDLVKIHPTVGHNVLKDIEFPWPVAEIVYQHHERLDGSGYPQGLQEEEILPAARVLSVADVVEAMASHRPYQPARGVADALEEIRSHGGTRYDREVVAVCIRLFTKGRFSFT</sequence>
<dbReference type="Pfam" id="PF08448">
    <property type="entry name" value="PAS_4"/>
    <property type="match status" value="1"/>
</dbReference>
<protein>
    <submittedName>
        <fullName evidence="2">HD domain-containing protein</fullName>
    </submittedName>
</protein>
<dbReference type="InterPro" id="IPR013656">
    <property type="entry name" value="PAS_4"/>
</dbReference>
<dbReference type="Gene3D" id="1.10.3210.10">
    <property type="entry name" value="Hypothetical protein af1432"/>
    <property type="match status" value="1"/>
</dbReference>
<dbReference type="Gene3D" id="3.30.450.20">
    <property type="entry name" value="PAS domain"/>
    <property type="match status" value="1"/>
</dbReference>
<dbReference type="SUPFAM" id="SSF55785">
    <property type="entry name" value="PYP-like sensor domain (PAS domain)"/>
    <property type="match status" value="1"/>
</dbReference>
<accession>A0A7C1F360</accession>
<evidence type="ECO:0000313" key="2">
    <source>
        <dbReference type="EMBL" id="HDW51225.1"/>
    </source>
</evidence>
<dbReference type="PANTHER" id="PTHR43155:SF2">
    <property type="entry name" value="CYCLIC DI-GMP PHOSPHODIESTERASE PA4108"/>
    <property type="match status" value="1"/>
</dbReference>
<dbReference type="SMART" id="SM00471">
    <property type="entry name" value="HDc"/>
    <property type="match status" value="1"/>
</dbReference>
<dbReference type="Pfam" id="PF13487">
    <property type="entry name" value="HD_5"/>
    <property type="match status" value="1"/>
</dbReference>
<dbReference type="InterPro" id="IPR035965">
    <property type="entry name" value="PAS-like_dom_sf"/>
</dbReference>
<dbReference type="EMBL" id="DSMV01000038">
    <property type="protein sequence ID" value="HDW51225.1"/>
    <property type="molecule type" value="Genomic_DNA"/>
</dbReference>
<dbReference type="NCBIfam" id="TIGR00277">
    <property type="entry name" value="HDIG"/>
    <property type="match status" value="1"/>
</dbReference>
<dbReference type="AlphaFoldDB" id="A0A7C1F360"/>